<dbReference type="AlphaFoldDB" id="A0A2T2X058"/>
<protein>
    <submittedName>
        <fullName evidence="1">Uncharacterized protein</fullName>
    </submittedName>
</protein>
<evidence type="ECO:0000313" key="1">
    <source>
        <dbReference type="EMBL" id="PSR27873.1"/>
    </source>
</evidence>
<evidence type="ECO:0000313" key="2">
    <source>
        <dbReference type="Proteomes" id="UP000242972"/>
    </source>
</evidence>
<reference evidence="1 2" key="1">
    <citation type="journal article" date="2014" name="BMC Genomics">
        <title>Comparison of environmental and isolate Sulfobacillus genomes reveals diverse carbon, sulfur, nitrogen, and hydrogen metabolisms.</title>
        <authorList>
            <person name="Justice N.B."/>
            <person name="Norman A."/>
            <person name="Brown C.T."/>
            <person name="Singh A."/>
            <person name="Thomas B.C."/>
            <person name="Banfield J.F."/>
        </authorList>
    </citation>
    <scope>NUCLEOTIDE SEQUENCE [LARGE SCALE GENOMIC DNA]</scope>
    <source>
        <strain evidence="1">AMDSBA4</strain>
    </source>
</reference>
<gene>
    <name evidence="1" type="ORF">C7B46_19230</name>
</gene>
<dbReference type="EMBL" id="PXYW01000104">
    <property type="protein sequence ID" value="PSR27873.1"/>
    <property type="molecule type" value="Genomic_DNA"/>
</dbReference>
<dbReference type="Proteomes" id="UP000242972">
    <property type="component" value="Unassembled WGS sequence"/>
</dbReference>
<name>A0A2T2X058_9FIRM</name>
<accession>A0A2T2X058</accession>
<comment type="caution">
    <text evidence="1">The sequence shown here is derived from an EMBL/GenBank/DDBJ whole genome shotgun (WGS) entry which is preliminary data.</text>
</comment>
<sequence>MPHVKTVSRLGLRYRNRLDLPLPIRDFKDYLRTVPEISPDMPQELSGMFMRVQVPFEADETQLFLTEAMIQPDRPEVISLVLEYEALREMCRYAKNLYNVGLYSVTIEDHNDWWPQSLVDSRTTLRSLVGMRPWRSGNQKQWDDKAAIFCPMPSRDAVKI</sequence>
<proteinExistence type="predicted"/>
<organism evidence="1 2">
    <name type="scientific">Sulfobacillus benefaciens</name>
    <dbReference type="NCBI Taxonomy" id="453960"/>
    <lineage>
        <taxon>Bacteria</taxon>
        <taxon>Bacillati</taxon>
        <taxon>Bacillota</taxon>
        <taxon>Clostridia</taxon>
        <taxon>Eubacteriales</taxon>
        <taxon>Clostridiales Family XVII. Incertae Sedis</taxon>
        <taxon>Sulfobacillus</taxon>
    </lineage>
</organism>